<dbReference type="Pfam" id="PF11553">
    <property type="entry name" value="DUF3231"/>
    <property type="match status" value="2"/>
</dbReference>
<evidence type="ECO:0000313" key="2">
    <source>
        <dbReference type="Proteomes" id="UP000551878"/>
    </source>
</evidence>
<sequence>MERSKNIPLTAGEMSALWNGYNTETMALYTFKHFEMVVDDDEIKKDILSAIELFQNNSKEIRKIFESENHPVPVGFTERDVNLNAPKLFSDETAQYLLKFISENGMQFYPTCLKFTSREDIRQFCTESSDKYISLVNQVTKTLLTKGMYVRPPQISAPEQVDFVKKKSHLTGWLGERRPIHATQITHIFLNIQRNILGKTLLTGFSQTVKSEKIKKFLTKGKEMSKKKLDEFHLLLQDVDIEVSLPSNFNVTNSTQPPYSDKMMLEIILTTIRYAIAFYGEALAVSTRRDLFTFYNKTIAEVTLYANECVELEIEFGYLEEQPKALDHDDIINKND</sequence>
<name>A0A840QGW5_9BACI</name>
<dbReference type="Proteomes" id="UP000551878">
    <property type="component" value="Unassembled WGS sequence"/>
</dbReference>
<organism evidence="1 2">
    <name type="scientific">Texcoconibacillus texcoconensis</name>
    <dbReference type="NCBI Taxonomy" id="1095777"/>
    <lineage>
        <taxon>Bacteria</taxon>
        <taxon>Bacillati</taxon>
        <taxon>Bacillota</taxon>
        <taxon>Bacilli</taxon>
        <taxon>Bacillales</taxon>
        <taxon>Bacillaceae</taxon>
        <taxon>Texcoconibacillus</taxon>
    </lineage>
</organism>
<dbReference type="AlphaFoldDB" id="A0A840QGW5"/>
<dbReference type="InterPro" id="IPR021617">
    <property type="entry name" value="DUF3231"/>
</dbReference>
<reference evidence="1 2" key="1">
    <citation type="submission" date="2020-08" db="EMBL/GenBank/DDBJ databases">
        <title>Genomic Encyclopedia of Type Strains, Phase IV (KMG-IV): sequencing the most valuable type-strain genomes for metagenomic binning, comparative biology and taxonomic classification.</title>
        <authorList>
            <person name="Goeker M."/>
        </authorList>
    </citation>
    <scope>NUCLEOTIDE SEQUENCE [LARGE SCALE GENOMIC DNA]</scope>
    <source>
        <strain evidence="1 2">DSM 24696</strain>
    </source>
</reference>
<proteinExistence type="predicted"/>
<accession>A0A840QGW5</accession>
<dbReference type="EMBL" id="JACHHB010000001">
    <property type="protein sequence ID" value="MBB5171892.1"/>
    <property type="molecule type" value="Genomic_DNA"/>
</dbReference>
<evidence type="ECO:0000313" key="1">
    <source>
        <dbReference type="EMBL" id="MBB5171892.1"/>
    </source>
</evidence>
<evidence type="ECO:0008006" key="3">
    <source>
        <dbReference type="Google" id="ProtNLM"/>
    </source>
</evidence>
<protein>
    <recommendedName>
        <fullName evidence="3">DUF3231 family protein</fullName>
    </recommendedName>
</protein>
<keyword evidence="2" id="KW-1185">Reference proteome</keyword>
<comment type="caution">
    <text evidence="1">The sequence shown here is derived from an EMBL/GenBank/DDBJ whole genome shotgun (WGS) entry which is preliminary data.</text>
</comment>
<gene>
    <name evidence="1" type="ORF">HNQ41_000032</name>
</gene>
<dbReference type="RefSeq" id="WP_184662389.1">
    <property type="nucleotide sequence ID" value="NZ_JACHHB010000001.1"/>
</dbReference>
<dbReference type="Gene3D" id="1.20.1260.10">
    <property type="match status" value="2"/>
</dbReference>
<dbReference type="InterPro" id="IPR012347">
    <property type="entry name" value="Ferritin-like"/>
</dbReference>